<dbReference type="PANTHER" id="PTHR11360:SF284">
    <property type="entry name" value="EG:103B4.3 PROTEIN-RELATED"/>
    <property type="match status" value="1"/>
</dbReference>
<sequence>MSALFDSDFNLSGFFSLGSVYSVYSKPRSNSADSFDSGCSPHNAVRYLHPPVQQTNSEGQQPQHSKNTENIECEAGNGEETVNYAKNSEDIDRGWAWAVLVASFFSSCVNIGINNSVGVYNAEFLIQFPEENRGIVSLAGSLQNSLCGLTGLVSGIIISKYSCRTSILLGALISALGFIGTAFSTNVPQVIATFGFVVGCGTGLVYTATTVCVGQYFHKRRPMAL</sequence>
<dbReference type="PANTHER" id="PTHR11360">
    <property type="entry name" value="MONOCARBOXYLATE TRANSPORTER"/>
    <property type="match status" value="1"/>
</dbReference>
<evidence type="ECO:0000313" key="5">
    <source>
        <dbReference type="RefSeq" id="XP_023931392.1"/>
    </source>
</evidence>
<feature type="transmembrane region" description="Helical" evidence="2">
    <location>
        <begin position="165"/>
        <end position="184"/>
    </location>
</feature>
<keyword evidence="4" id="KW-1185">Reference proteome</keyword>
<gene>
    <name evidence="5" type="primary">LOC112041886</name>
</gene>
<keyword evidence="2" id="KW-0472">Membrane</keyword>
<dbReference type="PROSITE" id="PS50850">
    <property type="entry name" value="MFS"/>
    <property type="match status" value="1"/>
</dbReference>
<keyword evidence="2" id="KW-0812">Transmembrane</keyword>
<feature type="transmembrane region" description="Helical" evidence="2">
    <location>
        <begin position="133"/>
        <end position="158"/>
    </location>
</feature>
<protein>
    <submittedName>
        <fullName evidence="5">Monocarboxylate transporter 14-like</fullName>
    </submittedName>
</protein>
<feature type="domain" description="Major facilitator superfamily (MFS) profile" evidence="3">
    <location>
        <begin position="96"/>
        <end position="225"/>
    </location>
</feature>
<dbReference type="GO" id="GO:0016020">
    <property type="term" value="C:membrane"/>
    <property type="evidence" value="ECO:0007669"/>
    <property type="project" value="UniProtKB-SubCell"/>
</dbReference>
<dbReference type="STRING" id="7574.A0A2R2MMV7"/>
<dbReference type="InterPro" id="IPR020846">
    <property type="entry name" value="MFS_dom"/>
</dbReference>
<dbReference type="Gene3D" id="1.20.1250.20">
    <property type="entry name" value="MFS general substrate transporter like domains"/>
    <property type="match status" value="1"/>
</dbReference>
<dbReference type="InParanoid" id="A0A2R2MMV7"/>
<name>A0A2R2MMV7_LINAN</name>
<dbReference type="RefSeq" id="XP_023931392.1">
    <property type="nucleotide sequence ID" value="XM_024075624.1"/>
</dbReference>
<dbReference type="InterPro" id="IPR036259">
    <property type="entry name" value="MFS_trans_sf"/>
</dbReference>
<proteinExistence type="predicted"/>
<accession>A0A2R2MMV7</accession>
<dbReference type="AlphaFoldDB" id="A0A2R2MMV7"/>
<feature type="non-terminal residue" evidence="5">
    <location>
        <position position="225"/>
    </location>
</feature>
<evidence type="ECO:0000313" key="4">
    <source>
        <dbReference type="Proteomes" id="UP000085678"/>
    </source>
</evidence>
<comment type="subcellular location">
    <subcellularLocation>
        <location evidence="1">Membrane</location>
        <topology evidence="1">Multi-pass membrane protein</topology>
    </subcellularLocation>
</comment>
<dbReference type="OrthoDB" id="6138557at2759"/>
<feature type="transmembrane region" description="Helical" evidence="2">
    <location>
        <begin position="94"/>
        <end position="113"/>
    </location>
</feature>
<evidence type="ECO:0000256" key="2">
    <source>
        <dbReference type="SAM" id="Phobius"/>
    </source>
</evidence>
<dbReference type="SUPFAM" id="SSF103473">
    <property type="entry name" value="MFS general substrate transporter"/>
    <property type="match status" value="1"/>
</dbReference>
<feature type="transmembrane region" description="Helical" evidence="2">
    <location>
        <begin position="190"/>
        <end position="217"/>
    </location>
</feature>
<dbReference type="Proteomes" id="UP000085678">
    <property type="component" value="Unplaced"/>
</dbReference>
<evidence type="ECO:0000256" key="1">
    <source>
        <dbReference type="ARBA" id="ARBA00004141"/>
    </source>
</evidence>
<organism evidence="4 5">
    <name type="scientific">Lingula anatina</name>
    <name type="common">Brachiopod</name>
    <name type="synonym">Lingula unguis</name>
    <dbReference type="NCBI Taxonomy" id="7574"/>
    <lineage>
        <taxon>Eukaryota</taxon>
        <taxon>Metazoa</taxon>
        <taxon>Spiralia</taxon>
        <taxon>Lophotrochozoa</taxon>
        <taxon>Brachiopoda</taxon>
        <taxon>Linguliformea</taxon>
        <taxon>Lingulata</taxon>
        <taxon>Lingulida</taxon>
        <taxon>Linguloidea</taxon>
        <taxon>Lingulidae</taxon>
        <taxon>Lingula</taxon>
    </lineage>
</organism>
<dbReference type="Pfam" id="PF07690">
    <property type="entry name" value="MFS_1"/>
    <property type="match status" value="1"/>
</dbReference>
<dbReference type="GO" id="GO:0008028">
    <property type="term" value="F:monocarboxylic acid transmembrane transporter activity"/>
    <property type="evidence" value="ECO:0007669"/>
    <property type="project" value="TreeGrafter"/>
</dbReference>
<dbReference type="InterPro" id="IPR050327">
    <property type="entry name" value="Proton-linked_MCT"/>
</dbReference>
<dbReference type="GeneID" id="112041886"/>
<reference evidence="5" key="1">
    <citation type="submission" date="2025-08" db="UniProtKB">
        <authorList>
            <consortium name="RefSeq"/>
        </authorList>
    </citation>
    <scope>IDENTIFICATION</scope>
    <source>
        <tissue evidence="5">Gonads</tissue>
    </source>
</reference>
<keyword evidence="2" id="KW-1133">Transmembrane helix</keyword>
<dbReference type="InterPro" id="IPR011701">
    <property type="entry name" value="MFS"/>
</dbReference>
<evidence type="ECO:0000259" key="3">
    <source>
        <dbReference type="PROSITE" id="PS50850"/>
    </source>
</evidence>
<dbReference type="KEGG" id="lak:112041886"/>